<keyword evidence="2" id="KW-1185">Reference proteome</keyword>
<protein>
    <submittedName>
        <fullName evidence="1">Protein YecM</fullName>
    </submittedName>
</protein>
<dbReference type="Proteomes" id="UP000838672">
    <property type="component" value="Unassembled WGS sequence"/>
</dbReference>
<dbReference type="PANTHER" id="PTHR37519:SF1">
    <property type="entry name" value="DIHYDROXYBIPHENYL DIOXYGENASE DOMAIN-CONTAINING PROTEIN"/>
    <property type="match status" value="1"/>
</dbReference>
<dbReference type="RefSeq" id="WP_237465454.1">
    <property type="nucleotide sequence ID" value="NZ_CAKLDI010000001.1"/>
</dbReference>
<dbReference type="InterPro" id="IPR010393">
    <property type="entry name" value="DUF991_YecM-like"/>
</dbReference>
<gene>
    <name evidence="1" type="primary">yecM</name>
    <name evidence="1" type="ORF">VST7929_01042</name>
</gene>
<dbReference type="EMBL" id="CAKLDI010000001">
    <property type="protein sequence ID" value="CAH0533180.1"/>
    <property type="molecule type" value="Genomic_DNA"/>
</dbReference>
<proteinExistence type="predicted"/>
<reference evidence="1" key="1">
    <citation type="submission" date="2021-11" db="EMBL/GenBank/DDBJ databases">
        <authorList>
            <person name="Rodrigo-Torres L."/>
            <person name="Arahal R. D."/>
            <person name="Lucena T."/>
        </authorList>
    </citation>
    <scope>NUCLEOTIDE SEQUENCE</scope>
    <source>
        <strain evidence="1">CECT 7929</strain>
    </source>
</reference>
<dbReference type="PANTHER" id="PTHR37519">
    <property type="match status" value="1"/>
</dbReference>
<comment type="caution">
    <text evidence="1">The sequence shown here is derived from an EMBL/GenBank/DDBJ whole genome shotgun (WGS) entry which is preliminary data.</text>
</comment>
<name>A0ABN8DR08_9VIBR</name>
<organism evidence="1 2">
    <name type="scientific">Vibrio stylophorae</name>
    <dbReference type="NCBI Taxonomy" id="659351"/>
    <lineage>
        <taxon>Bacteria</taxon>
        <taxon>Pseudomonadati</taxon>
        <taxon>Pseudomonadota</taxon>
        <taxon>Gammaproteobacteria</taxon>
        <taxon>Vibrionales</taxon>
        <taxon>Vibrionaceae</taxon>
        <taxon>Vibrio</taxon>
    </lineage>
</organism>
<dbReference type="Gene3D" id="3.10.180.10">
    <property type="entry name" value="2,3-Dihydroxybiphenyl 1,2-Dioxygenase, domain 1"/>
    <property type="match status" value="1"/>
</dbReference>
<evidence type="ECO:0000313" key="2">
    <source>
        <dbReference type="Proteomes" id="UP000838672"/>
    </source>
</evidence>
<evidence type="ECO:0000313" key="1">
    <source>
        <dbReference type="EMBL" id="CAH0533180.1"/>
    </source>
</evidence>
<dbReference type="SUPFAM" id="SSF54593">
    <property type="entry name" value="Glyoxalase/Bleomycin resistance protein/Dihydroxybiphenyl dioxygenase"/>
    <property type="match status" value="1"/>
</dbReference>
<dbReference type="InterPro" id="IPR029068">
    <property type="entry name" value="Glyas_Bleomycin-R_OHBP_Dase"/>
</dbReference>
<dbReference type="Pfam" id="PF06185">
    <property type="entry name" value="YecM"/>
    <property type="match status" value="1"/>
</dbReference>
<sequence length="194" mass="21389">MSQPSLIAQLTDSLPTFATRLQALSRLLGLPLATMQPDHIALRVNDNALAQSLLTHWQDCSDVLSDQIINGRPIYVLAMREPVTFGPWSTDVVELPFVGGKTYPEEGWEHVEFVIESGAQTPEQLLADLQMHFTAFYENWPLLKALGVKVKLSSPSGEGERLANPTVAFSYQGVCIKLHPHALRDVIASEQAEA</sequence>
<accession>A0ABN8DR08</accession>